<comment type="subcellular location">
    <subcellularLocation>
        <location evidence="1">Membrane</location>
        <topology evidence="1">Multi-pass membrane protein</topology>
    </subcellularLocation>
</comment>
<dbReference type="Proteomes" id="UP000606600">
    <property type="component" value="Unassembled WGS sequence"/>
</dbReference>
<feature type="transmembrane region" description="Helical" evidence="5">
    <location>
        <begin position="119"/>
        <end position="139"/>
    </location>
</feature>
<protein>
    <submittedName>
        <fullName evidence="6">DoxX family protein</fullName>
    </submittedName>
</protein>
<name>A0ABR7WKM0_9SPHI</name>
<feature type="transmembrane region" description="Helical" evidence="5">
    <location>
        <begin position="91"/>
        <end position="113"/>
    </location>
</feature>
<evidence type="ECO:0000313" key="7">
    <source>
        <dbReference type="Proteomes" id="UP000606600"/>
    </source>
</evidence>
<dbReference type="EMBL" id="JACWMY010000002">
    <property type="protein sequence ID" value="MBD1362875.1"/>
    <property type="molecule type" value="Genomic_DNA"/>
</dbReference>
<organism evidence="6 7">
    <name type="scientific">Mucilaginibacter pankratovii</name>
    <dbReference type="NCBI Taxonomy" id="2772110"/>
    <lineage>
        <taxon>Bacteria</taxon>
        <taxon>Pseudomonadati</taxon>
        <taxon>Bacteroidota</taxon>
        <taxon>Sphingobacteriia</taxon>
        <taxon>Sphingobacteriales</taxon>
        <taxon>Sphingobacteriaceae</taxon>
        <taxon>Mucilaginibacter</taxon>
    </lineage>
</organism>
<gene>
    <name evidence="6" type="ORF">IDJ77_03550</name>
</gene>
<comment type="caution">
    <text evidence="6">The sequence shown here is derived from an EMBL/GenBank/DDBJ whole genome shotgun (WGS) entry which is preliminary data.</text>
</comment>
<evidence type="ECO:0000256" key="3">
    <source>
        <dbReference type="ARBA" id="ARBA00022989"/>
    </source>
</evidence>
<keyword evidence="4 5" id="KW-0472">Membrane</keyword>
<reference evidence="6 7" key="1">
    <citation type="submission" date="2020-09" db="EMBL/GenBank/DDBJ databases">
        <title>Novel species of Mucilaginibacter isolated from a glacier on the Tibetan Plateau.</title>
        <authorList>
            <person name="Liu Q."/>
            <person name="Xin Y.-H."/>
        </authorList>
    </citation>
    <scope>NUCLEOTIDE SEQUENCE [LARGE SCALE GENOMIC DNA]</scope>
    <source>
        <strain evidence="6 7">ZT4R22</strain>
    </source>
</reference>
<dbReference type="InterPro" id="IPR032808">
    <property type="entry name" value="DoxX"/>
</dbReference>
<evidence type="ECO:0000256" key="5">
    <source>
        <dbReference type="SAM" id="Phobius"/>
    </source>
</evidence>
<dbReference type="RefSeq" id="WP_191187553.1">
    <property type="nucleotide sequence ID" value="NZ_JACWMY010000002.1"/>
</dbReference>
<feature type="transmembrane region" description="Helical" evidence="5">
    <location>
        <begin position="64"/>
        <end position="84"/>
    </location>
</feature>
<sequence>MQLAGNFKAPSVFLRIAIAASYLWASADRLGIIGAHGQPHIGWGDWQHFLDYSKQVMSFLPDALVAPLAVIATASEVIIGLMLIMGLFTRVAAVASGLLSLSFALSMAISLGINAPLNYSVFTLSAASFLLATAPYYVYSLDAMKQLPLCRRLDYYAGDHLIDIIR</sequence>
<evidence type="ECO:0000313" key="6">
    <source>
        <dbReference type="EMBL" id="MBD1362875.1"/>
    </source>
</evidence>
<evidence type="ECO:0000256" key="4">
    <source>
        <dbReference type="ARBA" id="ARBA00023136"/>
    </source>
</evidence>
<keyword evidence="2 5" id="KW-0812">Transmembrane</keyword>
<evidence type="ECO:0000256" key="1">
    <source>
        <dbReference type="ARBA" id="ARBA00004141"/>
    </source>
</evidence>
<keyword evidence="7" id="KW-1185">Reference proteome</keyword>
<keyword evidence="3 5" id="KW-1133">Transmembrane helix</keyword>
<dbReference type="Pfam" id="PF07681">
    <property type="entry name" value="DoxX"/>
    <property type="match status" value="1"/>
</dbReference>
<evidence type="ECO:0000256" key="2">
    <source>
        <dbReference type="ARBA" id="ARBA00022692"/>
    </source>
</evidence>
<proteinExistence type="predicted"/>
<accession>A0ABR7WKM0</accession>